<dbReference type="RefSeq" id="WP_166313986.1">
    <property type="nucleotide sequence ID" value="NZ_CP049866.1"/>
</dbReference>
<dbReference type="KEGG" id="npi:G7071_01395"/>
<keyword evidence="1" id="KW-0472">Membrane</keyword>
<name>A0A6G7YCB4_9ACTN</name>
<evidence type="ECO:0000313" key="2">
    <source>
        <dbReference type="EMBL" id="QIK74291.1"/>
    </source>
</evidence>
<dbReference type="AlphaFoldDB" id="A0A6G7YCB4"/>
<dbReference type="Proteomes" id="UP000502035">
    <property type="component" value="Chromosome"/>
</dbReference>
<evidence type="ECO:0000313" key="3">
    <source>
        <dbReference type="Proteomes" id="UP000502035"/>
    </source>
</evidence>
<feature type="transmembrane region" description="Helical" evidence="1">
    <location>
        <begin position="57"/>
        <end position="82"/>
    </location>
</feature>
<feature type="transmembrane region" description="Helical" evidence="1">
    <location>
        <begin position="25"/>
        <end position="45"/>
    </location>
</feature>
<keyword evidence="1" id="KW-0812">Transmembrane</keyword>
<reference evidence="2 3" key="1">
    <citation type="submission" date="2020-03" db="EMBL/GenBank/DDBJ databases">
        <title>Nocardioides sp. nov., isolated from fish.</title>
        <authorList>
            <person name="Hyun D.-W."/>
            <person name="Bae J.-W."/>
        </authorList>
    </citation>
    <scope>NUCLEOTIDE SEQUENCE [LARGE SCALE GENOMIC DNA]</scope>
    <source>
        <strain evidence="2 3">HDW12A</strain>
    </source>
</reference>
<evidence type="ECO:0000256" key="1">
    <source>
        <dbReference type="SAM" id="Phobius"/>
    </source>
</evidence>
<organism evidence="2 3">
    <name type="scientific">Nocardioides piscis</name>
    <dbReference type="NCBI Taxonomy" id="2714938"/>
    <lineage>
        <taxon>Bacteria</taxon>
        <taxon>Bacillati</taxon>
        <taxon>Actinomycetota</taxon>
        <taxon>Actinomycetes</taxon>
        <taxon>Propionibacteriales</taxon>
        <taxon>Nocardioidaceae</taxon>
        <taxon>Nocardioides</taxon>
    </lineage>
</organism>
<accession>A0A6G7YCB4</accession>
<feature type="transmembrane region" description="Helical" evidence="1">
    <location>
        <begin position="89"/>
        <end position="106"/>
    </location>
</feature>
<keyword evidence="3" id="KW-1185">Reference proteome</keyword>
<proteinExistence type="predicted"/>
<keyword evidence="1" id="KW-1133">Transmembrane helix</keyword>
<sequence>MRYVDTGSHHDAGWTPTSPLGRWSVAFAAAAVLGVVLSVIGFATGVLESASSFDDDWVVTTLGVAILASGAAGAVTGGVALIRDHDRSRAVMVATLLGAVVLALLLNEVAQGL</sequence>
<protein>
    <submittedName>
        <fullName evidence="2">Uncharacterized protein</fullName>
    </submittedName>
</protein>
<gene>
    <name evidence="2" type="ORF">G7071_01395</name>
</gene>
<dbReference type="EMBL" id="CP049866">
    <property type="protein sequence ID" value="QIK74291.1"/>
    <property type="molecule type" value="Genomic_DNA"/>
</dbReference>